<evidence type="ECO:0000313" key="13">
    <source>
        <dbReference type="Proteomes" id="UP001055712"/>
    </source>
</evidence>
<dbReference type="Gene3D" id="1.10.260.30">
    <property type="entry name" value="Signal recognition particle, SRP54 subunit, M-domain"/>
    <property type="match status" value="1"/>
</dbReference>
<dbReference type="InterPro" id="IPR013822">
    <property type="entry name" value="Signal_recog_particl_SRP54_hlx"/>
</dbReference>
<keyword evidence="4" id="KW-0694">RNA-binding</keyword>
<dbReference type="CDD" id="cd18539">
    <property type="entry name" value="SRP_G"/>
    <property type="match status" value="1"/>
</dbReference>
<keyword evidence="13" id="KW-1185">Reference proteome</keyword>
<dbReference type="InterPro" id="IPR003593">
    <property type="entry name" value="AAA+_ATPase"/>
</dbReference>
<proteinExistence type="inferred from homology"/>
<dbReference type="EC" id="3.6.5.4" evidence="8"/>
<dbReference type="SUPFAM" id="SSF47446">
    <property type="entry name" value="Signal peptide-binding domain"/>
    <property type="match status" value="1"/>
</dbReference>
<dbReference type="SUPFAM" id="SSF52540">
    <property type="entry name" value="P-loop containing nucleoside triphosphate hydrolases"/>
    <property type="match status" value="1"/>
</dbReference>
<dbReference type="SMART" id="SM00963">
    <property type="entry name" value="SRP54_N"/>
    <property type="match status" value="1"/>
</dbReference>
<reference evidence="12" key="1">
    <citation type="journal article" date="2019" name="Plant J.">
        <title>Chlorella vulgaris genome assembly and annotation reveals the molecular basis for metabolic acclimation to high light conditions.</title>
        <authorList>
            <person name="Cecchin M."/>
            <person name="Marcolungo L."/>
            <person name="Rossato M."/>
            <person name="Girolomoni L."/>
            <person name="Cosentino E."/>
            <person name="Cuine S."/>
            <person name="Li-Beisson Y."/>
            <person name="Delledonne M."/>
            <person name="Ballottari M."/>
        </authorList>
    </citation>
    <scope>NUCLEOTIDE SEQUENCE</scope>
    <source>
        <strain evidence="12">211/11P</strain>
    </source>
</reference>
<dbReference type="Pfam" id="PF02881">
    <property type="entry name" value="SRP54_N"/>
    <property type="match status" value="1"/>
</dbReference>
<dbReference type="InterPro" id="IPR004780">
    <property type="entry name" value="SRP"/>
</dbReference>
<evidence type="ECO:0000256" key="2">
    <source>
        <dbReference type="ARBA" id="ARBA00022741"/>
    </source>
</evidence>
<dbReference type="PANTHER" id="PTHR11564">
    <property type="entry name" value="SIGNAL RECOGNITION PARTICLE 54K PROTEIN SRP54"/>
    <property type="match status" value="1"/>
</dbReference>
<evidence type="ECO:0000256" key="5">
    <source>
        <dbReference type="ARBA" id="ARBA00023134"/>
    </source>
</evidence>
<protein>
    <recommendedName>
        <fullName evidence="8">signal-recognition-particle GTPase</fullName>
        <ecNumber evidence="8">3.6.5.4</ecNumber>
    </recommendedName>
</protein>
<evidence type="ECO:0000313" key="12">
    <source>
        <dbReference type="EMBL" id="KAI3427161.1"/>
    </source>
</evidence>
<dbReference type="InterPro" id="IPR042101">
    <property type="entry name" value="SRP54_N_sf"/>
</dbReference>
<comment type="catalytic activity">
    <reaction evidence="9">
        <text>GTP + H2O = GDP + phosphate + H(+)</text>
        <dbReference type="Rhea" id="RHEA:19669"/>
        <dbReference type="ChEBI" id="CHEBI:15377"/>
        <dbReference type="ChEBI" id="CHEBI:15378"/>
        <dbReference type="ChEBI" id="CHEBI:37565"/>
        <dbReference type="ChEBI" id="CHEBI:43474"/>
        <dbReference type="ChEBI" id="CHEBI:58189"/>
        <dbReference type="EC" id="3.6.5.4"/>
    </reaction>
    <physiologicalReaction direction="left-to-right" evidence="9">
        <dbReference type="Rhea" id="RHEA:19670"/>
    </physiologicalReaction>
</comment>
<dbReference type="GO" id="GO:0008312">
    <property type="term" value="F:7S RNA binding"/>
    <property type="evidence" value="ECO:0007669"/>
    <property type="project" value="InterPro"/>
</dbReference>
<dbReference type="Pfam" id="PF00448">
    <property type="entry name" value="SRP54"/>
    <property type="match status" value="1"/>
</dbReference>
<dbReference type="Gene3D" id="1.20.120.140">
    <property type="entry name" value="Signal recognition particle SRP54, nucleotide-binding domain"/>
    <property type="match status" value="1"/>
</dbReference>
<reference evidence="12" key="2">
    <citation type="submission" date="2020-11" db="EMBL/GenBank/DDBJ databases">
        <authorList>
            <person name="Cecchin M."/>
            <person name="Marcolungo L."/>
            <person name="Rossato M."/>
            <person name="Girolomoni L."/>
            <person name="Cosentino E."/>
            <person name="Cuine S."/>
            <person name="Li-Beisson Y."/>
            <person name="Delledonne M."/>
            <person name="Ballottari M."/>
        </authorList>
    </citation>
    <scope>NUCLEOTIDE SEQUENCE</scope>
    <source>
        <strain evidence="12">211/11P</strain>
        <tissue evidence="12">Whole cell</tissue>
    </source>
</reference>
<keyword evidence="3" id="KW-0378">Hydrolase</keyword>
<evidence type="ECO:0000256" key="8">
    <source>
        <dbReference type="ARBA" id="ARBA00035672"/>
    </source>
</evidence>
<evidence type="ECO:0000256" key="4">
    <source>
        <dbReference type="ARBA" id="ARBA00022884"/>
    </source>
</evidence>
<evidence type="ECO:0000256" key="3">
    <source>
        <dbReference type="ARBA" id="ARBA00022801"/>
    </source>
</evidence>
<dbReference type="OrthoDB" id="1727884at2759"/>
<feature type="region of interest" description="Disordered" evidence="10">
    <location>
        <begin position="458"/>
        <end position="484"/>
    </location>
</feature>
<evidence type="ECO:0000256" key="7">
    <source>
        <dbReference type="ARBA" id="ARBA00023274"/>
    </source>
</evidence>
<evidence type="ECO:0000256" key="6">
    <source>
        <dbReference type="ARBA" id="ARBA00023135"/>
    </source>
</evidence>
<dbReference type="Proteomes" id="UP001055712">
    <property type="component" value="Unassembled WGS sequence"/>
</dbReference>
<dbReference type="InterPro" id="IPR027417">
    <property type="entry name" value="P-loop_NTPase"/>
</dbReference>
<evidence type="ECO:0000259" key="11">
    <source>
        <dbReference type="PROSITE" id="PS00300"/>
    </source>
</evidence>
<accession>A0A9D4YUY3</accession>
<dbReference type="PROSITE" id="PS00300">
    <property type="entry name" value="SRP54"/>
    <property type="match status" value="1"/>
</dbReference>
<feature type="region of interest" description="Disordered" evidence="10">
    <location>
        <begin position="537"/>
        <end position="557"/>
    </location>
</feature>
<dbReference type="SMART" id="SM00382">
    <property type="entry name" value="AAA"/>
    <property type="match status" value="1"/>
</dbReference>
<dbReference type="GO" id="GO:0006614">
    <property type="term" value="P:SRP-dependent cotranslational protein targeting to membrane"/>
    <property type="evidence" value="ECO:0007669"/>
    <property type="project" value="InterPro"/>
</dbReference>
<dbReference type="EMBL" id="SIDB01000010">
    <property type="protein sequence ID" value="KAI3427161.1"/>
    <property type="molecule type" value="Genomic_DNA"/>
</dbReference>
<dbReference type="PANTHER" id="PTHR11564:SF5">
    <property type="entry name" value="SIGNAL RECOGNITION PARTICLE SUBUNIT SRP54"/>
    <property type="match status" value="1"/>
</dbReference>
<dbReference type="InterPro" id="IPR004125">
    <property type="entry name" value="Signal_recog_particle_SRP54_M"/>
</dbReference>
<dbReference type="InterPro" id="IPR000897">
    <property type="entry name" value="SRP54_GTPase_dom"/>
</dbReference>
<evidence type="ECO:0000256" key="1">
    <source>
        <dbReference type="ARBA" id="ARBA00005450"/>
    </source>
</evidence>
<dbReference type="SMART" id="SM00962">
    <property type="entry name" value="SRP54"/>
    <property type="match status" value="1"/>
</dbReference>
<dbReference type="HAMAP" id="MF_00306">
    <property type="entry name" value="SRP54"/>
    <property type="match status" value="1"/>
</dbReference>
<dbReference type="FunFam" id="3.40.50.300:FF:000022">
    <property type="entry name" value="Signal recognition particle 54 kDa subunit"/>
    <property type="match status" value="1"/>
</dbReference>
<dbReference type="AlphaFoldDB" id="A0A9D4YUY3"/>
<keyword evidence="6" id="KW-0733">Signal recognition particle</keyword>
<dbReference type="GO" id="GO:0005786">
    <property type="term" value="C:signal recognition particle, endoplasmic reticulum targeting"/>
    <property type="evidence" value="ECO:0007669"/>
    <property type="project" value="UniProtKB-KW"/>
</dbReference>
<feature type="domain" description="SRP54-type proteins GTP-binding" evidence="11">
    <location>
        <begin position="345"/>
        <end position="358"/>
    </location>
</feature>
<keyword evidence="2" id="KW-0547">Nucleotide-binding</keyword>
<dbReference type="InterPro" id="IPR036891">
    <property type="entry name" value="Signal_recog_part_SRP54_M_sf"/>
</dbReference>
<evidence type="ECO:0000256" key="10">
    <source>
        <dbReference type="SAM" id="MobiDB-lite"/>
    </source>
</evidence>
<dbReference type="NCBIfam" id="TIGR00959">
    <property type="entry name" value="ffh"/>
    <property type="match status" value="1"/>
</dbReference>
<organism evidence="12 13">
    <name type="scientific">Chlorella vulgaris</name>
    <name type="common">Green alga</name>
    <dbReference type="NCBI Taxonomy" id="3077"/>
    <lineage>
        <taxon>Eukaryota</taxon>
        <taxon>Viridiplantae</taxon>
        <taxon>Chlorophyta</taxon>
        <taxon>core chlorophytes</taxon>
        <taxon>Trebouxiophyceae</taxon>
        <taxon>Chlorellales</taxon>
        <taxon>Chlorellaceae</taxon>
        <taxon>Chlorella clade</taxon>
        <taxon>Chlorella</taxon>
    </lineage>
</organism>
<keyword evidence="5" id="KW-0342">GTP-binding</keyword>
<dbReference type="GO" id="GO:0005525">
    <property type="term" value="F:GTP binding"/>
    <property type="evidence" value="ECO:0007669"/>
    <property type="project" value="UniProtKB-KW"/>
</dbReference>
<comment type="caution">
    <text evidence="12">The sequence shown here is derived from an EMBL/GenBank/DDBJ whole genome shotgun (WGS) entry which is preliminary data.</text>
</comment>
<keyword evidence="7" id="KW-0687">Ribonucleoprotein</keyword>
<comment type="similarity">
    <text evidence="1">Belongs to the GTP-binding SRP family. SRP54 subfamily.</text>
</comment>
<evidence type="ECO:0000256" key="9">
    <source>
        <dbReference type="ARBA" id="ARBA00048157"/>
    </source>
</evidence>
<gene>
    <name evidence="12" type="ORF">D9Q98_007098</name>
</gene>
<name>A0A9D4YUY3_CHLVU</name>
<sequence>MAGTILQQAVGRAAARPLTACSTAQWRPAAALSSIAAPQQRLGQAAAQQRAQRRHLSAAAAALRRSARGLAMRPRAAMFDGLSRSLEKAWDTVRKDGKLSADNIKEPMREIRRALLEADVSLPVVRRFVKKVEEAALGERVVKGLSPDQKLVKVVYEELKSLMGGQQAELVQPKYGPSVILMAGLQGTGKTTAAGKLALYLKKQGLKVLLVATDVYRPAAIDQLVTLGRKIDVPVFELGTQVAPPEIARQGLELAKRDEFDAVIVDTAGRLQIDERLMGELRETKDMVKPTDTLLVVDAMTGQEAAALVKAFADAVDITGAVLTKMDGDSRGGAALSIKEVSGRPIKFVGTGEKMEALEPFYPERMASRILGMGDVVSLVEKAEDAIQADEAAELTKKMMTAKFDFNDFLKQYKMVTGMGNLSSLVKMLPGMNKVNEKQVNEVERKYAQYESMIQSMNKKEREAPELLAKSPSRRRRVAMGSGRTEEEVQELIAMFTSMRMQMQTMSRMMALSGGGQGMAGMPAMSDEEMLEAVMGNSGPRKVAPGKVRRKRGSRGLAELVALQK</sequence>
<dbReference type="Gene3D" id="3.40.50.300">
    <property type="entry name" value="P-loop containing nucleotide triphosphate hydrolases"/>
    <property type="match status" value="1"/>
</dbReference>
<dbReference type="InterPro" id="IPR022941">
    <property type="entry name" value="SRP54"/>
</dbReference>
<dbReference type="Pfam" id="PF02978">
    <property type="entry name" value="SRP_SPB"/>
    <property type="match status" value="1"/>
</dbReference>
<dbReference type="GO" id="GO:0003924">
    <property type="term" value="F:GTPase activity"/>
    <property type="evidence" value="ECO:0007669"/>
    <property type="project" value="InterPro"/>
</dbReference>